<dbReference type="GO" id="GO:0016747">
    <property type="term" value="F:acyltransferase activity, transferring groups other than amino-acyl groups"/>
    <property type="evidence" value="ECO:0007669"/>
    <property type="project" value="InterPro"/>
</dbReference>
<dbReference type="Gene3D" id="3.40.630.30">
    <property type="match status" value="1"/>
</dbReference>
<evidence type="ECO:0000259" key="1">
    <source>
        <dbReference type="PROSITE" id="PS51186"/>
    </source>
</evidence>
<dbReference type="InterPro" id="IPR041496">
    <property type="entry name" value="YitH/HolE_GNAT"/>
</dbReference>
<dbReference type="Gene3D" id="3.40.630.90">
    <property type="match status" value="1"/>
</dbReference>
<dbReference type="Proteomes" id="UP000028493">
    <property type="component" value="Unassembled WGS sequence"/>
</dbReference>
<gene>
    <name evidence="2" type="primary">holE</name>
    <name evidence="2" type="ORF">XBKB1_4190063</name>
</gene>
<dbReference type="PANTHER" id="PTHR47237:SF1">
    <property type="entry name" value="SLL0310 PROTEIN"/>
    <property type="match status" value="1"/>
</dbReference>
<dbReference type="PANTHER" id="PTHR47237">
    <property type="entry name" value="SLL0310 PROTEIN"/>
    <property type="match status" value="1"/>
</dbReference>
<dbReference type="Pfam" id="PF18014">
    <property type="entry name" value="Acetyltransf_18"/>
    <property type="match status" value="1"/>
</dbReference>
<dbReference type="InterPro" id="IPR000182">
    <property type="entry name" value="GNAT_dom"/>
</dbReference>
<comment type="caution">
    <text evidence="2">The sequence shown here is derived from an EMBL/GenBank/DDBJ whole genome shotgun (WGS) entry which is preliminary data.</text>
</comment>
<dbReference type="InterPro" id="IPR016181">
    <property type="entry name" value="Acyl_CoA_acyltransferase"/>
</dbReference>
<organism evidence="2 3">
    <name type="scientific">Xenorhabdus bovienii str. kraussei Becker Underwood</name>
    <dbReference type="NCBI Taxonomy" id="1398204"/>
    <lineage>
        <taxon>Bacteria</taxon>
        <taxon>Pseudomonadati</taxon>
        <taxon>Pseudomonadota</taxon>
        <taxon>Gammaproteobacteria</taxon>
        <taxon>Enterobacterales</taxon>
        <taxon>Morganellaceae</taxon>
        <taxon>Xenorhabdus</taxon>
    </lineage>
</organism>
<evidence type="ECO:0000313" key="3">
    <source>
        <dbReference type="Proteomes" id="UP000028493"/>
    </source>
</evidence>
<evidence type="ECO:0000313" key="2">
    <source>
        <dbReference type="EMBL" id="CDH25793.1"/>
    </source>
</evidence>
<feature type="domain" description="N-acetyltransferase" evidence="1">
    <location>
        <begin position="26"/>
        <end position="159"/>
    </location>
</feature>
<sequence length="306" mass="34891">MFVSAFIPQYCWKDILDMSEKSNKKCVFKRVTANEWRSTIFHWANTEQWNMVESDISRFFNVDPHGFFITYRNGMPISSMSMVNYSDTYTHGGHYIVPPEFRNHVCAGKIWKSSIAYAEHRTISCDGNSHLSSLYEKRGFVPHYRTFRMSGVITQKVIQPAGVLPITKINIDGVIHYDAECTGVYRGRLLADWFWGEGRYGFCTHSDTGVTGIIGIRKSTDGYRLGPFHADNADVLETLFRAALAQVPTGEAVTFDAPETDNNQFIPLAKEYGLRELFYTFRMYKGNVIPKGRLEKLRAIASLELG</sequence>
<name>A0A077PX88_XENBV</name>
<dbReference type="HOGENOM" id="CLU_054109_0_0_6"/>
<dbReference type="PROSITE" id="PS51186">
    <property type="entry name" value="GNAT"/>
    <property type="match status" value="1"/>
</dbReference>
<protein>
    <submittedName>
        <fullName evidence="2">HolE protein</fullName>
    </submittedName>
</protein>
<proteinExistence type="predicted"/>
<dbReference type="InterPro" id="IPR052729">
    <property type="entry name" value="Acyl/Acetyltrans_Enzymes"/>
</dbReference>
<dbReference type="AlphaFoldDB" id="A0A077PX88"/>
<dbReference type="EMBL" id="CBSZ010000356">
    <property type="protein sequence ID" value="CDH25793.1"/>
    <property type="molecule type" value="Genomic_DNA"/>
</dbReference>
<accession>A0A077PX88</accession>
<reference evidence="2" key="1">
    <citation type="submission" date="2013-07" db="EMBL/GenBank/DDBJ databases">
        <title>Sub-species coevolution in mutualistic symbiosis.</title>
        <authorList>
            <person name="Murfin K."/>
            <person name="Klassen J."/>
            <person name="Lee M."/>
            <person name="Forst S."/>
            <person name="Stock P."/>
            <person name="Goodrich-Blair H."/>
        </authorList>
    </citation>
    <scope>NUCLEOTIDE SEQUENCE [LARGE SCALE GENOMIC DNA]</scope>
    <source>
        <strain evidence="2">Kraussei Becker Underwood</strain>
    </source>
</reference>
<dbReference type="SUPFAM" id="SSF55729">
    <property type="entry name" value="Acyl-CoA N-acyltransferases (Nat)"/>
    <property type="match status" value="1"/>
</dbReference>